<evidence type="ECO:0000313" key="2">
    <source>
        <dbReference type="EMBL" id="CAH9130110.1"/>
    </source>
</evidence>
<accession>A0AAV0F3R6</accession>
<organism evidence="2 3">
    <name type="scientific">Cuscuta epithymum</name>
    <dbReference type="NCBI Taxonomy" id="186058"/>
    <lineage>
        <taxon>Eukaryota</taxon>
        <taxon>Viridiplantae</taxon>
        <taxon>Streptophyta</taxon>
        <taxon>Embryophyta</taxon>
        <taxon>Tracheophyta</taxon>
        <taxon>Spermatophyta</taxon>
        <taxon>Magnoliopsida</taxon>
        <taxon>eudicotyledons</taxon>
        <taxon>Gunneridae</taxon>
        <taxon>Pentapetalae</taxon>
        <taxon>asterids</taxon>
        <taxon>lamiids</taxon>
        <taxon>Solanales</taxon>
        <taxon>Convolvulaceae</taxon>
        <taxon>Cuscuteae</taxon>
        <taxon>Cuscuta</taxon>
        <taxon>Cuscuta subgen. Cuscuta</taxon>
    </lineage>
</organism>
<feature type="transmembrane region" description="Helical" evidence="1">
    <location>
        <begin position="17"/>
        <end position="40"/>
    </location>
</feature>
<gene>
    <name evidence="2" type="ORF">CEPIT_LOCUS30373</name>
</gene>
<name>A0AAV0F3R6_9ASTE</name>
<comment type="caution">
    <text evidence="2">The sequence shown here is derived from an EMBL/GenBank/DDBJ whole genome shotgun (WGS) entry which is preliminary data.</text>
</comment>
<evidence type="ECO:0008006" key="4">
    <source>
        <dbReference type="Google" id="ProtNLM"/>
    </source>
</evidence>
<reference evidence="2" key="1">
    <citation type="submission" date="2022-07" db="EMBL/GenBank/DDBJ databases">
        <authorList>
            <person name="Macas J."/>
            <person name="Novak P."/>
            <person name="Neumann P."/>
        </authorList>
    </citation>
    <scope>NUCLEOTIDE SEQUENCE</scope>
</reference>
<keyword evidence="3" id="KW-1185">Reference proteome</keyword>
<evidence type="ECO:0000256" key="1">
    <source>
        <dbReference type="SAM" id="Phobius"/>
    </source>
</evidence>
<dbReference type="Proteomes" id="UP001152523">
    <property type="component" value="Unassembled WGS sequence"/>
</dbReference>
<dbReference type="EMBL" id="CAMAPF010000958">
    <property type="protein sequence ID" value="CAH9130110.1"/>
    <property type="molecule type" value="Genomic_DNA"/>
</dbReference>
<keyword evidence="1" id="KW-0472">Membrane</keyword>
<protein>
    <recommendedName>
        <fullName evidence="4">Late embryogenesis abundant protein LEA-2 subgroup domain-containing protein</fullName>
    </recommendedName>
</protein>
<keyword evidence="1" id="KW-0812">Transmembrane</keyword>
<evidence type="ECO:0000313" key="3">
    <source>
        <dbReference type="Proteomes" id="UP001152523"/>
    </source>
</evidence>
<dbReference type="AlphaFoldDB" id="A0AAV0F3R6"/>
<keyword evidence="1" id="KW-1133">Transmembrane helix</keyword>
<sequence>MVRTKTTEEEARRGKRFLYIVLGVVFTISCIAIGVSIPVLRKHSHHRGRPSYTVADAVLRNFDVGDDNRVAAATTVSFNLTVHNRYKDKSISFTNVSASFSFVYPEVGVTYLPGKAIANASLAGGGDAPITVPSSSVTPIPFQLRAIDGVKLEGGIEDAGHVKNEIETSHAVMASITVDAQVQVQNSATSGALHLSCDLTVSVNDYVDYSSTESCSSID</sequence>
<proteinExistence type="predicted"/>
<dbReference type="PROSITE" id="PS51257">
    <property type="entry name" value="PROKAR_LIPOPROTEIN"/>
    <property type="match status" value="1"/>
</dbReference>